<dbReference type="PROSITE" id="PS50112">
    <property type="entry name" value="PAS"/>
    <property type="match status" value="1"/>
</dbReference>
<keyword evidence="1" id="KW-0812">Transmembrane</keyword>
<dbReference type="AlphaFoldDB" id="A0A6J4LMD1"/>
<feature type="domain" description="GGDEF" evidence="5">
    <location>
        <begin position="634"/>
        <end position="766"/>
    </location>
</feature>
<dbReference type="Pfam" id="PF00990">
    <property type="entry name" value="GGDEF"/>
    <property type="match status" value="1"/>
</dbReference>
<proteinExistence type="predicted"/>
<evidence type="ECO:0000259" key="5">
    <source>
        <dbReference type="PROSITE" id="PS50887"/>
    </source>
</evidence>
<dbReference type="Gene3D" id="3.30.450.20">
    <property type="entry name" value="PAS domain"/>
    <property type="match status" value="1"/>
</dbReference>
<name>A0A6J4LMD1_9ACTN</name>
<dbReference type="SMART" id="SM00091">
    <property type="entry name" value="PAS"/>
    <property type="match status" value="1"/>
</dbReference>
<feature type="transmembrane region" description="Helical" evidence="1">
    <location>
        <begin position="62"/>
        <end position="82"/>
    </location>
</feature>
<evidence type="ECO:0000256" key="1">
    <source>
        <dbReference type="SAM" id="Phobius"/>
    </source>
</evidence>
<dbReference type="Gene3D" id="3.20.20.450">
    <property type="entry name" value="EAL domain"/>
    <property type="match status" value="1"/>
</dbReference>
<dbReference type="Pfam" id="PF00563">
    <property type="entry name" value="EAL"/>
    <property type="match status" value="1"/>
</dbReference>
<dbReference type="NCBIfam" id="TIGR00229">
    <property type="entry name" value="sensory_box"/>
    <property type="match status" value="1"/>
</dbReference>
<dbReference type="SUPFAM" id="SSF55073">
    <property type="entry name" value="Nucleotide cyclase"/>
    <property type="match status" value="1"/>
</dbReference>
<organism evidence="6">
    <name type="scientific">uncultured Nocardioidaceae bacterium</name>
    <dbReference type="NCBI Taxonomy" id="253824"/>
    <lineage>
        <taxon>Bacteria</taxon>
        <taxon>Bacillati</taxon>
        <taxon>Actinomycetota</taxon>
        <taxon>Actinomycetes</taxon>
        <taxon>Propionibacteriales</taxon>
        <taxon>Nocardioidaceae</taxon>
        <taxon>environmental samples</taxon>
    </lineage>
</organism>
<dbReference type="CDD" id="cd01949">
    <property type="entry name" value="GGDEF"/>
    <property type="match status" value="1"/>
</dbReference>
<gene>
    <name evidence="6" type="ORF">AVDCRST_MAG24-1107</name>
</gene>
<protein>
    <submittedName>
        <fullName evidence="6">Diguanylate cyclase/phosphodiesterase (GGDEF &amp; EAL domains) with PAS/PAC sensor(S)</fullName>
    </submittedName>
</protein>
<feature type="transmembrane region" description="Helical" evidence="1">
    <location>
        <begin position="288"/>
        <end position="308"/>
    </location>
</feature>
<feature type="transmembrane region" description="Helical" evidence="1">
    <location>
        <begin position="34"/>
        <end position="53"/>
    </location>
</feature>
<dbReference type="InterPro" id="IPR000700">
    <property type="entry name" value="PAS-assoc_C"/>
</dbReference>
<dbReference type="NCBIfam" id="TIGR00254">
    <property type="entry name" value="GGDEF"/>
    <property type="match status" value="1"/>
</dbReference>
<dbReference type="Gene3D" id="3.30.70.270">
    <property type="match status" value="1"/>
</dbReference>
<evidence type="ECO:0000259" key="4">
    <source>
        <dbReference type="PROSITE" id="PS50883"/>
    </source>
</evidence>
<dbReference type="EMBL" id="CADCUF010000168">
    <property type="protein sequence ID" value="CAA9337416.1"/>
    <property type="molecule type" value="Genomic_DNA"/>
</dbReference>
<evidence type="ECO:0000313" key="6">
    <source>
        <dbReference type="EMBL" id="CAA9337416.1"/>
    </source>
</evidence>
<dbReference type="InterPro" id="IPR013656">
    <property type="entry name" value="PAS_4"/>
</dbReference>
<feature type="transmembrane region" description="Helical" evidence="1">
    <location>
        <begin position="260"/>
        <end position="282"/>
    </location>
</feature>
<feature type="domain" description="PAS" evidence="2">
    <location>
        <begin position="474"/>
        <end position="544"/>
    </location>
</feature>
<dbReference type="SUPFAM" id="SSF141868">
    <property type="entry name" value="EAL domain-like"/>
    <property type="match status" value="1"/>
</dbReference>
<dbReference type="PANTHER" id="PTHR44757:SF2">
    <property type="entry name" value="BIOFILM ARCHITECTURE MAINTENANCE PROTEIN MBAA"/>
    <property type="match status" value="1"/>
</dbReference>
<dbReference type="PROSITE" id="PS50887">
    <property type="entry name" value="GGDEF"/>
    <property type="match status" value="1"/>
</dbReference>
<feature type="domain" description="PAC" evidence="3">
    <location>
        <begin position="551"/>
        <end position="602"/>
    </location>
</feature>
<feature type="transmembrane region" description="Helical" evidence="1">
    <location>
        <begin position="156"/>
        <end position="177"/>
    </location>
</feature>
<dbReference type="InterPro" id="IPR029787">
    <property type="entry name" value="Nucleotide_cyclase"/>
</dbReference>
<reference evidence="6" key="1">
    <citation type="submission" date="2020-02" db="EMBL/GenBank/DDBJ databases">
        <authorList>
            <person name="Meier V. D."/>
        </authorList>
    </citation>
    <scope>NUCLEOTIDE SEQUENCE</scope>
    <source>
        <strain evidence="6">AVDCRST_MAG24</strain>
    </source>
</reference>
<dbReference type="InterPro" id="IPR001633">
    <property type="entry name" value="EAL_dom"/>
</dbReference>
<dbReference type="PANTHER" id="PTHR44757">
    <property type="entry name" value="DIGUANYLATE CYCLASE DGCP"/>
    <property type="match status" value="1"/>
</dbReference>
<dbReference type="InterPro" id="IPR000014">
    <property type="entry name" value="PAS"/>
</dbReference>
<evidence type="ECO:0000259" key="2">
    <source>
        <dbReference type="PROSITE" id="PS50112"/>
    </source>
</evidence>
<feature type="transmembrane region" description="Helical" evidence="1">
    <location>
        <begin position="125"/>
        <end position="144"/>
    </location>
</feature>
<dbReference type="PROSITE" id="PS50883">
    <property type="entry name" value="EAL"/>
    <property type="match status" value="1"/>
</dbReference>
<dbReference type="InterPro" id="IPR052155">
    <property type="entry name" value="Biofilm_reg_signaling"/>
</dbReference>
<feature type="transmembrane region" description="Helical" evidence="1">
    <location>
        <begin position="94"/>
        <end position="113"/>
    </location>
</feature>
<dbReference type="SMART" id="SM00052">
    <property type="entry name" value="EAL"/>
    <property type="match status" value="1"/>
</dbReference>
<dbReference type="InterPro" id="IPR035965">
    <property type="entry name" value="PAS-like_dom_sf"/>
</dbReference>
<dbReference type="InterPro" id="IPR035919">
    <property type="entry name" value="EAL_sf"/>
</dbReference>
<evidence type="ECO:0000259" key="3">
    <source>
        <dbReference type="PROSITE" id="PS50113"/>
    </source>
</evidence>
<keyword evidence="1" id="KW-1133">Transmembrane helix</keyword>
<dbReference type="FunFam" id="3.30.70.270:FF:000001">
    <property type="entry name" value="Diguanylate cyclase domain protein"/>
    <property type="match status" value="1"/>
</dbReference>
<feature type="transmembrane region" description="Helical" evidence="1">
    <location>
        <begin position="9"/>
        <end position="28"/>
    </location>
</feature>
<dbReference type="InterPro" id="IPR000160">
    <property type="entry name" value="GGDEF_dom"/>
</dbReference>
<dbReference type="SUPFAM" id="SSF55785">
    <property type="entry name" value="PYP-like sensor domain (PAS domain)"/>
    <property type="match status" value="1"/>
</dbReference>
<accession>A0A6J4LMD1</accession>
<sequence>MAQRRLPPALFRCYLLLFAVLGTTYVLLDNPTRLLWTGLSVLGFLGCAVGATIQPAGYRTPWWLLTIGVGALATGDAIYDFLENVLHQASPAPFFDIPYLLMYPILALGLARMARARTPSGDGSALLDSAILTVSVGLLVWIYLARPFLEDEKLAWTIKVVSVAYPLGDLLVLAVLARLLLVSGETLGSLRLLAVGAVGLTVSDILYMMEFGDGWETGGLFDIGWLFFYGAWGAAALHPDMPRLTDPVPAQHEVTPRWRLALLALVPLIPPGLLFVEALIGIATDEVVIALSSAILILLVAARLNGAVATARNSTRREAVLRRVSEALVAVDSRDDVVRIAGEAVTELVGATHRVVVASWRDGQDVYDSDSDPTAPTLRGHQLVAGLAQRHREVLATQRFALLDRSQQAAVGVPDHRVLLVGVHREGALTGAILVAGRGVERPDTIDSVCALSTQIVLALDSAEAADLELQRKSEAHFRSLIQNAADVIVTVDRDFAVRFQTPSAYSLLGWEPAETAGRPLHELVVSEDDVRAYTLLRRAAAAKDRGPASVHGELRLADRNGEPRVFEVSCSNLLDDPHVHGIVVTLHDVTDRRRLETQLKHQAFHDPLTELPNRSLFLDRVERALARRGRHGEGVAVMLIDLDDFKLVNDTRGHGVGDALLVQVAERLRRTVRDEDTCARLGGDEFAVLMEGLTSDAESEQFAERISFALRQSFTVEGESVSAGASIGVATTEHAKDATDLLRQSDLAMYAAKDAGGSSTARYRPSMQDTMHARAQLARDLERAIRDHEFVLHYQPVVSLDDGRLLGAEALIRWQHPERGLLLPGGFIDAVERSELAIALGQWVIEEAVAQAARWREAGTVGPDFRVNVNVAPRQLADPGLVDAVLATLERHHLPPEGLVLEITERVLAGNEPETIEVMNRLHRAGVRLVLDDFGTGYSALSYLRRFPVSGLKIDRSFVSGLNTSADDAALVEAIVRLAQTFDLDLVAEGVETGSQSLILSRLGCRKAQGYLFAPPLPAGDITHRLAYDLYDAHARVPVAAGVLPAGPTRQGTPS</sequence>
<dbReference type="Pfam" id="PF08448">
    <property type="entry name" value="PAS_4"/>
    <property type="match status" value="1"/>
</dbReference>
<dbReference type="CDD" id="cd00130">
    <property type="entry name" value="PAS"/>
    <property type="match status" value="1"/>
</dbReference>
<feature type="transmembrane region" description="Helical" evidence="1">
    <location>
        <begin position="189"/>
        <end position="208"/>
    </location>
</feature>
<feature type="domain" description="EAL" evidence="4">
    <location>
        <begin position="775"/>
        <end position="1031"/>
    </location>
</feature>
<dbReference type="PROSITE" id="PS50113">
    <property type="entry name" value="PAC"/>
    <property type="match status" value="1"/>
</dbReference>
<dbReference type="CDD" id="cd01948">
    <property type="entry name" value="EAL"/>
    <property type="match status" value="1"/>
</dbReference>
<dbReference type="SMART" id="SM00267">
    <property type="entry name" value="GGDEF"/>
    <property type="match status" value="1"/>
</dbReference>
<keyword evidence="1" id="KW-0472">Membrane</keyword>
<dbReference type="InterPro" id="IPR043128">
    <property type="entry name" value="Rev_trsase/Diguanyl_cyclase"/>
</dbReference>